<proteinExistence type="predicted"/>
<feature type="region of interest" description="Disordered" evidence="1">
    <location>
        <begin position="23"/>
        <end position="49"/>
    </location>
</feature>
<dbReference type="Proteomes" id="UP000054558">
    <property type="component" value="Unassembled WGS sequence"/>
</dbReference>
<evidence type="ECO:0000256" key="1">
    <source>
        <dbReference type="SAM" id="MobiDB-lite"/>
    </source>
</evidence>
<dbReference type="OrthoDB" id="10009520at2759"/>
<accession>A0A1Y1I175</accession>
<evidence type="ECO:0000313" key="2">
    <source>
        <dbReference type="EMBL" id="GAQ81868.1"/>
    </source>
</evidence>
<protein>
    <submittedName>
        <fullName evidence="2">Uncharacterized protein</fullName>
    </submittedName>
</protein>
<gene>
    <name evidence="2" type="ORF">KFL_000930140</name>
</gene>
<keyword evidence="3" id="KW-1185">Reference proteome</keyword>
<name>A0A1Y1I175_KLENI</name>
<organism evidence="2 3">
    <name type="scientific">Klebsormidium nitens</name>
    <name type="common">Green alga</name>
    <name type="synonym">Ulothrix nitens</name>
    <dbReference type="NCBI Taxonomy" id="105231"/>
    <lineage>
        <taxon>Eukaryota</taxon>
        <taxon>Viridiplantae</taxon>
        <taxon>Streptophyta</taxon>
        <taxon>Klebsormidiophyceae</taxon>
        <taxon>Klebsormidiales</taxon>
        <taxon>Klebsormidiaceae</taxon>
        <taxon>Klebsormidium</taxon>
    </lineage>
</organism>
<dbReference type="EMBL" id="DF237042">
    <property type="protein sequence ID" value="GAQ81868.1"/>
    <property type="molecule type" value="Genomic_DNA"/>
</dbReference>
<sequence length="195" mass="21038">MVSSRPTLNKLLVTSPIAKSLHSEDSDKRVRGRPLNAPAGAGVGSSGSDKLARVRGDFASKCLVRATKASVSDSKLFQCVTCEQETGLKSGITETDVELLCTGRFHEKALHEILRDYVLKQEGAVVCGSCGEANVVSDVTHWDNLRCLGCAGYMMGKRIAEEAADKAFNKLERKQRHATCPGCEAVVQKTLRNSV</sequence>
<reference evidence="2 3" key="1">
    <citation type="journal article" date="2014" name="Nat. Commun.">
        <title>Klebsormidium flaccidum genome reveals primary factors for plant terrestrial adaptation.</title>
        <authorList>
            <person name="Hori K."/>
            <person name="Maruyama F."/>
            <person name="Fujisawa T."/>
            <person name="Togashi T."/>
            <person name="Yamamoto N."/>
            <person name="Seo M."/>
            <person name="Sato S."/>
            <person name="Yamada T."/>
            <person name="Mori H."/>
            <person name="Tajima N."/>
            <person name="Moriyama T."/>
            <person name="Ikeuchi M."/>
            <person name="Watanabe M."/>
            <person name="Wada H."/>
            <person name="Kobayashi K."/>
            <person name="Saito M."/>
            <person name="Masuda T."/>
            <person name="Sasaki-Sekimoto Y."/>
            <person name="Mashiguchi K."/>
            <person name="Awai K."/>
            <person name="Shimojima M."/>
            <person name="Masuda S."/>
            <person name="Iwai M."/>
            <person name="Nobusawa T."/>
            <person name="Narise T."/>
            <person name="Kondo S."/>
            <person name="Saito H."/>
            <person name="Sato R."/>
            <person name="Murakawa M."/>
            <person name="Ihara Y."/>
            <person name="Oshima-Yamada Y."/>
            <person name="Ohtaka K."/>
            <person name="Satoh M."/>
            <person name="Sonobe K."/>
            <person name="Ishii M."/>
            <person name="Ohtani R."/>
            <person name="Kanamori-Sato M."/>
            <person name="Honoki R."/>
            <person name="Miyazaki D."/>
            <person name="Mochizuki H."/>
            <person name="Umetsu J."/>
            <person name="Higashi K."/>
            <person name="Shibata D."/>
            <person name="Kamiya Y."/>
            <person name="Sato N."/>
            <person name="Nakamura Y."/>
            <person name="Tabata S."/>
            <person name="Ida S."/>
            <person name="Kurokawa K."/>
            <person name="Ohta H."/>
        </authorList>
    </citation>
    <scope>NUCLEOTIDE SEQUENCE [LARGE SCALE GENOMIC DNA]</scope>
    <source>
        <strain evidence="2 3">NIES-2285</strain>
    </source>
</reference>
<dbReference type="AlphaFoldDB" id="A0A1Y1I175"/>
<evidence type="ECO:0000313" key="3">
    <source>
        <dbReference type="Proteomes" id="UP000054558"/>
    </source>
</evidence>